<organism evidence="3">
    <name type="scientific">freshwater metagenome</name>
    <dbReference type="NCBI Taxonomy" id="449393"/>
    <lineage>
        <taxon>unclassified sequences</taxon>
        <taxon>metagenomes</taxon>
        <taxon>ecological metagenomes</taxon>
    </lineage>
</organism>
<dbReference type="InterPro" id="IPR051785">
    <property type="entry name" value="MMCE/EMCE_epimerase"/>
</dbReference>
<evidence type="ECO:0000259" key="2">
    <source>
        <dbReference type="PROSITE" id="PS51819"/>
    </source>
</evidence>
<sequence>MPSVTGFFHGGITVSDMDSSITFYEGGLGLEIAFDRVLDADYLRTVLDLPLSSIRAVYLTIPGGGFVELLEYRGLEQMPAASRPCDPGAGHLCLYVEGIDALCERVYGMGYRSRSVGPVDITAGPNAGARSVYLLDPDGYPIELFQRPQSAQI</sequence>
<gene>
    <name evidence="3" type="ORF">UFOPK3402_01104</name>
</gene>
<dbReference type="SUPFAM" id="SSF54593">
    <property type="entry name" value="Glyoxalase/Bleomycin resistance protein/Dihydroxybiphenyl dioxygenase"/>
    <property type="match status" value="1"/>
</dbReference>
<dbReference type="InterPro" id="IPR037523">
    <property type="entry name" value="VOC_core"/>
</dbReference>
<dbReference type="GO" id="GO:0046491">
    <property type="term" value="P:L-methylmalonyl-CoA metabolic process"/>
    <property type="evidence" value="ECO:0007669"/>
    <property type="project" value="TreeGrafter"/>
</dbReference>
<evidence type="ECO:0000313" key="3">
    <source>
        <dbReference type="EMBL" id="CAB4878674.1"/>
    </source>
</evidence>
<accession>A0A6J7ECP1</accession>
<dbReference type="GO" id="GO:0046872">
    <property type="term" value="F:metal ion binding"/>
    <property type="evidence" value="ECO:0007669"/>
    <property type="project" value="UniProtKB-KW"/>
</dbReference>
<proteinExistence type="predicted"/>
<name>A0A6J7ECP1_9ZZZZ</name>
<dbReference type="EMBL" id="CAFBLS010000129">
    <property type="protein sequence ID" value="CAB4878674.1"/>
    <property type="molecule type" value="Genomic_DNA"/>
</dbReference>
<dbReference type="InterPro" id="IPR004360">
    <property type="entry name" value="Glyas_Fos-R_dOase_dom"/>
</dbReference>
<dbReference type="PANTHER" id="PTHR43048:SF3">
    <property type="entry name" value="METHYLMALONYL-COA EPIMERASE, MITOCHONDRIAL"/>
    <property type="match status" value="1"/>
</dbReference>
<dbReference type="Pfam" id="PF00903">
    <property type="entry name" value="Glyoxalase"/>
    <property type="match status" value="1"/>
</dbReference>
<dbReference type="AlphaFoldDB" id="A0A6J7ECP1"/>
<reference evidence="3" key="1">
    <citation type="submission" date="2020-05" db="EMBL/GenBank/DDBJ databases">
        <authorList>
            <person name="Chiriac C."/>
            <person name="Salcher M."/>
            <person name="Ghai R."/>
            <person name="Kavagutti S V."/>
        </authorList>
    </citation>
    <scope>NUCLEOTIDE SEQUENCE</scope>
</reference>
<evidence type="ECO:0000256" key="1">
    <source>
        <dbReference type="ARBA" id="ARBA00022723"/>
    </source>
</evidence>
<dbReference type="Gene3D" id="3.10.180.10">
    <property type="entry name" value="2,3-Dihydroxybiphenyl 1,2-Dioxygenase, domain 1"/>
    <property type="match status" value="1"/>
</dbReference>
<dbReference type="GO" id="GO:0004493">
    <property type="term" value="F:methylmalonyl-CoA epimerase activity"/>
    <property type="evidence" value="ECO:0007669"/>
    <property type="project" value="TreeGrafter"/>
</dbReference>
<feature type="domain" description="VOC" evidence="2">
    <location>
        <begin position="6"/>
        <end position="147"/>
    </location>
</feature>
<dbReference type="PANTHER" id="PTHR43048">
    <property type="entry name" value="METHYLMALONYL-COA EPIMERASE"/>
    <property type="match status" value="1"/>
</dbReference>
<dbReference type="InterPro" id="IPR029068">
    <property type="entry name" value="Glyas_Bleomycin-R_OHBP_Dase"/>
</dbReference>
<protein>
    <submittedName>
        <fullName evidence="3">Unannotated protein</fullName>
    </submittedName>
</protein>
<dbReference type="PROSITE" id="PS51819">
    <property type="entry name" value="VOC"/>
    <property type="match status" value="1"/>
</dbReference>
<keyword evidence="1" id="KW-0479">Metal-binding</keyword>